<evidence type="ECO:0000313" key="2">
    <source>
        <dbReference type="Proteomes" id="UP000037136"/>
    </source>
</evidence>
<dbReference type="AlphaFoldDB" id="A0A2A9PEC5"/>
<protein>
    <submittedName>
        <fullName evidence="1">Uncharacterized protein</fullName>
    </submittedName>
</protein>
<gene>
    <name evidence="1" type="ORF">XA68_12030</name>
</gene>
<evidence type="ECO:0000313" key="1">
    <source>
        <dbReference type="EMBL" id="PFH59678.1"/>
    </source>
</evidence>
<reference evidence="1 2" key="1">
    <citation type="journal article" date="2015" name="BMC Genomics">
        <title>Gene expression during zombie ant biting behavior reflects the complexity underlying fungal parasitic behavioral manipulation.</title>
        <authorList>
            <person name="de Bekker C."/>
            <person name="Ohm R.A."/>
            <person name="Loreto R.G."/>
            <person name="Sebastian A."/>
            <person name="Albert I."/>
            <person name="Merrow M."/>
            <person name="Brachmann A."/>
            <person name="Hughes D.P."/>
        </authorList>
    </citation>
    <scope>NUCLEOTIDE SEQUENCE [LARGE SCALE GENOMIC DNA]</scope>
    <source>
        <strain evidence="1 2">SC16a</strain>
    </source>
</reference>
<keyword evidence="2" id="KW-1185">Reference proteome</keyword>
<organism evidence="1 2">
    <name type="scientific">Ophiocordyceps unilateralis</name>
    <name type="common">Zombie-ant fungus</name>
    <name type="synonym">Torrubia unilateralis</name>
    <dbReference type="NCBI Taxonomy" id="268505"/>
    <lineage>
        <taxon>Eukaryota</taxon>
        <taxon>Fungi</taxon>
        <taxon>Dikarya</taxon>
        <taxon>Ascomycota</taxon>
        <taxon>Pezizomycotina</taxon>
        <taxon>Sordariomycetes</taxon>
        <taxon>Hypocreomycetidae</taxon>
        <taxon>Hypocreales</taxon>
        <taxon>Ophiocordycipitaceae</taxon>
        <taxon>Ophiocordyceps</taxon>
    </lineage>
</organism>
<dbReference type="EMBL" id="LAZP02000181">
    <property type="protein sequence ID" value="PFH59678.1"/>
    <property type="molecule type" value="Genomic_DNA"/>
</dbReference>
<accession>A0A2A9PEC5</accession>
<reference evidence="1 2" key="2">
    <citation type="journal article" date="2017" name="Sci. Rep.">
        <title>Ant-infecting Ophiocordyceps genomes reveal a high diversity of potential behavioral manipulation genes and a possible major role for enterotoxins.</title>
        <authorList>
            <person name="de Bekker C."/>
            <person name="Ohm R.A."/>
            <person name="Evans H.C."/>
            <person name="Brachmann A."/>
            <person name="Hughes D.P."/>
        </authorList>
    </citation>
    <scope>NUCLEOTIDE SEQUENCE [LARGE SCALE GENOMIC DNA]</scope>
    <source>
        <strain evidence="1 2">SC16a</strain>
    </source>
</reference>
<name>A0A2A9PEC5_OPHUN</name>
<dbReference type="Proteomes" id="UP000037136">
    <property type="component" value="Unassembled WGS sequence"/>
</dbReference>
<proteinExistence type="predicted"/>
<sequence>MLTLSRPPALCDLPAAGSVDSRFLSVPKRSGGRIAIRRRVPARSLSGCTVLVAGDHSSRLHRLAHASNRAKSLSGQGGE</sequence>
<comment type="caution">
    <text evidence="1">The sequence shown here is derived from an EMBL/GenBank/DDBJ whole genome shotgun (WGS) entry which is preliminary data.</text>
</comment>